<evidence type="ECO:0000256" key="6">
    <source>
        <dbReference type="SAM" id="SignalP"/>
    </source>
</evidence>
<keyword evidence="8" id="KW-1185">Reference proteome</keyword>
<dbReference type="PROSITE" id="PS01037">
    <property type="entry name" value="SBP_BACTERIAL_1"/>
    <property type="match status" value="1"/>
</dbReference>
<evidence type="ECO:0000313" key="7">
    <source>
        <dbReference type="EMBL" id="MFB9754842.1"/>
    </source>
</evidence>
<protein>
    <submittedName>
        <fullName evidence="7">ABC transporter substrate-binding protein</fullName>
    </submittedName>
</protein>
<evidence type="ECO:0000256" key="3">
    <source>
        <dbReference type="ARBA" id="ARBA00022448"/>
    </source>
</evidence>
<accession>A0ABV5W2P2</accession>
<dbReference type="RefSeq" id="WP_344909791.1">
    <property type="nucleotide sequence ID" value="NZ_BAAAYO010000008.1"/>
</dbReference>
<evidence type="ECO:0000313" key="8">
    <source>
        <dbReference type="Proteomes" id="UP001589619"/>
    </source>
</evidence>
<comment type="subcellular location">
    <subcellularLocation>
        <location evidence="1">Cell envelope</location>
    </subcellularLocation>
</comment>
<keyword evidence="5" id="KW-0574">Periplasm</keyword>
<dbReference type="EMBL" id="JBHMAG010000016">
    <property type="protein sequence ID" value="MFB9754842.1"/>
    <property type="molecule type" value="Genomic_DNA"/>
</dbReference>
<dbReference type="SUPFAM" id="SSF53850">
    <property type="entry name" value="Periplasmic binding protein-like II"/>
    <property type="match status" value="1"/>
</dbReference>
<organism evidence="7 8">
    <name type="scientific">Paenibacillus hodogayensis</name>
    <dbReference type="NCBI Taxonomy" id="279208"/>
    <lineage>
        <taxon>Bacteria</taxon>
        <taxon>Bacillati</taxon>
        <taxon>Bacillota</taxon>
        <taxon>Bacilli</taxon>
        <taxon>Bacillales</taxon>
        <taxon>Paenibacillaceae</taxon>
        <taxon>Paenibacillus</taxon>
    </lineage>
</organism>
<evidence type="ECO:0000256" key="5">
    <source>
        <dbReference type="ARBA" id="ARBA00022764"/>
    </source>
</evidence>
<dbReference type="InterPro" id="IPR050490">
    <property type="entry name" value="Bact_solute-bd_prot1"/>
</dbReference>
<dbReference type="Gene3D" id="3.40.190.10">
    <property type="entry name" value="Periplasmic binding protein-like II"/>
    <property type="match status" value="1"/>
</dbReference>
<dbReference type="Proteomes" id="UP001589619">
    <property type="component" value="Unassembled WGS sequence"/>
</dbReference>
<dbReference type="PANTHER" id="PTHR43649:SF31">
    <property type="entry name" value="SN-GLYCEROL-3-PHOSPHATE-BINDING PERIPLASMIC PROTEIN UGPB"/>
    <property type="match status" value="1"/>
</dbReference>
<name>A0ABV5W2P2_9BACL</name>
<evidence type="ECO:0000256" key="4">
    <source>
        <dbReference type="ARBA" id="ARBA00022729"/>
    </source>
</evidence>
<feature type="signal peptide" evidence="6">
    <location>
        <begin position="1"/>
        <end position="27"/>
    </location>
</feature>
<dbReference type="InterPro" id="IPR006061">
    <property type="entry name" value="SBP_1_CS"/>
</dbReference>
<dbReference type="PANTHER" id="PTHR43649">
    <property type="entry name" value="ARABINOSE-BINDING PROTEIN-RELATED"/>
    <property type="match status" value="1"/>
</dbReference>
<reference evidence="7 8" key="1">
    <citation type="submission" date="2024-09" db="EMBL/GenBank/DDBJ databases">
        <authorList>
            <person name="Sun Q."/>
            <person name="Mori K."/>
        </authorList>
    </citation>
    <scope>NUCLEOTIDE SEQUENCE [LARGE SCALE GENOMIC DNA]</scope>
    <source>
        <strain evidence="7 8">JCM 12520</strain>
    </source>
</reference>
<keyword evidence="4 6" id="KW-0732">Signal</keyword>
<dbReference type="Pfam" id="PF13416">
    <property type="entry name" value="SBP_bac_8"/>
    <property type="match status" value="1"/>
</dbReference>
<feature type="chain" id="PRO_5047459390" evidence="6">
    <location>
        <begin position="28"/>
        <end position="439"/>
    </location>
</feature>
<comment type="similarity">
    <text evidence="2">Belongs to the bacterial solute-binding protein 1 family.</text>
</comment>
<evidence type="ECO:0000256" key="2">
    <source>
        <dbReference type="ARBA" id="ARBA00008520"/>
    </source>
</evidence>
<dbReference type="PROSITE" id="PS51257">
    <property type="entry name" value="PROKAR_LIPOPROTEIN"/>
    <property type="match status" value="1"/>
</dbReference>
<keyword evidence="3" id="KW-0813">Transport</keyword>
<sequence>MKHARGKGRRRHLAAVGLVTLALLAGACGQKTGEVKETRPEQGANVQKEPEPVTLRVFNPNNYADILWNDLWVAPMKKKFPHITLVNVKNEKGSTLKELVASGNAPDLIQGSGAKFTFDLEQLGLLYDMAPLIQSRKFDLNRIAPLAMEGLKPYFNNNKIYGLPITMNNASLYYNKDIFDKFGVAYPKDGITYDEVYELARKLTREEGGVQYRGFEFASGIQLQYNQLSLPLVKNDQAVFNTDGWKNWFDTMKRFYELEGMQNLKSNASDAFLKDRTLAMYSVTNIMSTLGTLDMNWDMVTMPTFSQAPRKGMQVFGPILYVSSTSKHKEEAFSVIAQFLSDEVQLQRARGGEPPVLTNTDIKQQFGADRNYLKGKNVGAFLANDIAPSPPFVSKYDVIAAQQLDAAFWEVVNKKVDINTALRLAEETANKKIAEEKTK</sequence>
<comment type="caution">
    <text evidence="7">The sequence shown here is derived from an EMBL/GenBank/DDBJ whole genome shotgun (WGS) entry which is preliminary data.</text>
</comment>
<evidence type="ECO:0000256" key="1">
    <source>
        <dbReference type="ARBA" id="ARBA00004196"/>
    </source>
</evidence>
<proteinExistence type="inferred from homology"/>
<gene>
    <name evidence="7" type="ORF">ACFFNY_24990</name>
</gene>
<dbReference type="InterPro" id="IPR006059">
    <property type="entry name" value="SBP"/>
</dbReference>